<evidence type="ECO:0000256" key="9">
    <source>
        <dbReference type="PROSITE-ProRule" id="PRU00560"/>
    </source>
</evidence>
<dbReference type="InterPro" id="IPR027417">
    <property type="entry name" value="P-loop_NTPase"/>
</dbReference>
<evidence type="ECO:0000256" key="5">
    <source>
        <dbReference type="ARBA" id="ARBA00023235"/>
    </source>
</evidence>
<feature type="domain" description="UvrD-like helicase ATP-binding" evidence="10">
    <location>
        <begin position="132"/>
        <end position="585"/>
    </location>
</feature>
<dbReference type="Gene3D" id="3.30.65.10">
    <property type="entry name" value="Bacterial Topoisomerase I, domain 1"/>
    <property type="match status" value="1"/>
</dbReference>
<keyword evidence="4 9" id="KW-0067">ATP-binding</keyword>
<dbReference type="InterPro" id="IPR014016">
    <property type="entry name" value="UvrD-like_ATP-bd"/>
</dbReference>
<dbReference type="Pfam" id="PF13361">
    <property type="entry name" value="UvrD_C"/>
    <property type="match status" value="1"/>
</dbReference>
<dbReference type="Proteomes" id="UP001596098">
    <property type="component" value="Unassembled WGS sequence"/>
</dbReference>
<evidence type="ECO:0000256" key="2">
    <source>
        <dbReference type="ARBA" id="ARBA00022801"/>
    </source>
</evidence>
<sequence>MSSATNLILAGVAIAAVTSLPLLRSTPRSIEDERDSLFRDALATWAARVRSDLLEAEEHQRWITLETLQTWSSTRPVGPLPDALRQTDSAHGRSDVSLFETDLDSLRRSTNDLVVRQASSRHKTFFDTVLGQPLSTDQAAAVAATENRLLVVGPAGSGKTSLLAARAAWTLRRGIGPQGRVLFLTFDQAAADDARRLTDECLGRAGVDPERVQVRSFGEFARDVVEQARGTRPRAAEWTEGATGLQVISEIATRLRDEDEEFRRRWDTYRLLFARPTTADPATLPHEDPAAEFTTLAGEVARSRGERMLADWLVLNGIDHRWRLPYPRTTSTLDDSQYCPDLRYPGIDLWHEHVVPDAEVTQLHEGPRHEDTMEWRRRVHERHGSTMIETVESEVVGGWGLKKLSDTLINRGVTPVWNPDALGDHAHVRHDDLVRLVRSFMTQVKSTGNTRASLDLAWRRNGRSHSTRLFLDLYWPIHEAWQARLEAEGVNDAEDDLTQATTALESGLDMGFTTVLLDDAQDVSGPRARMVRALVERPERHLLAVGDDWQSVHRFAGADLSVLTDFRRWFGPFETMSLPSTFRSPQTVTDTAAEFVQRNPRQVRRTVRSTLASPGEPVQLVRLGSEDEIPRAVASWLNDLSRRVTSASVLVLGRYGFEQTLLGEDVPANLQVRFSTVHDAKGREADHVLLPRMVSGDHGFPSDVPADPVLDLVVSNAEGFRHAEERRLFHVALTRARSTVTLMTVQGKESAFVTELARYEQLEASALSTADDLVACPACRRGSLVRSSGPHGPFLVCSTAPACRHTQKIEMPDALEVASA</sequence>
<evidence type="ECO:0000256" key="6">
    <source>
        <dbReference type="ARBA" id="ARBA00034617"/>
    </source>
</evidence>
<dbReference type="RefSeq" id="WP_128219161.1">
    <property type="nucleotide sequence ID" value="NZ_CP034929.1"/>
</dbReference>
<keyword evidence="5" id="KW-0413">Isomerase</keyword>
<evidence type="ECO:0000256" key="7">
    <source>
        <dbReference type="ARBA" id="ARBA00034808"/>
    </source>
</evidence>
<accession>A0ABW1QYX4</accession>
<evidence type="ECO:0000313" key="12">
    <source>
        <dbReference type="Proteomes" id="UP001596098"/>
    </source>
</evidence>
<keyword evidence="2 9" id="KW-0378">Hydrolase</keyword>
<feature type="binding site" evidence="9">
    <location>
        <begin position="153"/>
        <end position="160"/>
    </location>
    <ligand>
        <name>ATP</name>
        <dbReference type="ChEBI" id="CHEBI:30616"/>
    </ligand>
</feature>
<reference evidence="12" key="1">
    <citation type="journal article" date="2019" name="Int. J. Syst. Evol. Microbiol.">
        <title>The Global Catalogue of Microorganisms (GCM) 10K type strain sequencing project: providing services to taxonomists for standard genome sequencing and annotation.</title>
        <authorList>
            <consortium name="The Broad Institute Genomics Platform"/>
            <consortium name="The Broad Institute Genome Sequencing Center for Infectious Disease"/>
            <person name="Wu L."/>
            <person name="Ma J."/>
        </authorList>
    </citation>
    <scope>NUCLEOTIDE SEQUENCE [LARGE SCALE GENOMIC DNA]</scope>
    <source>
        <strain evidence="12">DFY28</strain>
    </source>
</reference>
<dbReference type="Pfam" id="PF00580">
    <property type="entry name" value="UvrD-helicase"/>
    <property type="match status" value="1"/>
</dbReference>
<dbReference type="PROSITE" id="PS51198">
    <property type="entry name" value="UVRD_HELICASE_ATP_BIND"/>
    <property type="match status" value="1"/>
</dbReference>
<comment type="caution">
    <text evidence="11">The sequence shown here is derived from an EMBL/GenBank/DDBJ whole genome shotgun (WGS) entry which is preliminary data.</text>
</comment>
<keyword evidence="3 9" id="KW-0347">Helicase</keyword>
<protein>
    <recommendedName>
        <fullName evidence="7">DNA 3'-5' helicase</fullName>
        <ecNumber evidence="7">5.6.2.4</ecNumber>
    </recommendedName>
</protein>
<keyword evidence="1 9" id="KW-0547">Nucleotide-binding</keyword>
<dbReference type="InterPro" id="IPR000212">
    <property type="entry name" value="DNA_helicase_UvrD/REP"/>
</dbReference>
<organism evidence="11 12">
    <name type="scientific">Nocardioides yefusunii</name>
    <dbReference type="NCBI Taxonomy" id="2500546"/>
    <lineage>
        <taxon>Bacteria</taxon>
        <taxon>Bacillati</taxon>
        <taxon>Actinomycetota</taxon>
        <taxon>Actinomycetes</taxon>
        <taxon>Propionibacteriales</taxon>
        <taxon>Nocardioidaceae</taxon>
        <taxon>Nocardioides</taxon>
    </lineage>
</organism>
<evidence type="ECO:0000313" key="11">
    <source>
        <dbReference type="EMBL" id="MFC6154792.1"/>
    </source>
</evidence>
<name>A0ABW1QYX4_9ACTN</name>
<evidence type="ECO:0000259" key="10">
    <source>
        <dbReference type="PROSITE" id="PS51198"/>
    </source>
</evidence>
<evidence type="ECO:0000256" key="4">
    <source>
        <dbReference type="ARBA" id="ARBA00022840"/>
    </source>
</evidence>
<dbReference type="PANTHER" id="PTHR11070:SF63">
    <property type="entry name" value="DNA HELICASE IV"/>
    <property type="match status" value="1"/>
</dbReference>
<evidence type="ECO:0000256" key="8">
    <source>
        <dbReference type="ARBA" id="ARBA00048988"/>
    </source>
</evidence>
<gene>
    <name evidence="11" type="ORF">ACFPWU_14075</name>
</gene>
<comment type="catalytic activity">
    <reaction evidence="8">
        <text>ATP + H2O = ADP + phosphate + H(+)</text>
        <dbReference type="Rhea" id="RHEA:13065"/>
        <dbReference type="ChEBI" id="CHEBI:15377"/>
        <dbReference type="ChEBI" id="CHEBI:15378"/>
        <dbReference type="ChEBI" id="CHEBI:30616"/>
        <dbReference type="ChEBI" id="CHEBI:43474"/>
        <dbReference type="ChEBI" id="CHEBI:456216"/>
        <dbReference type="EC" id="5.6.2.4"/>
    </reaction>
</comment>
<dbReference type="PANTHER" id="PTHR11070">
    <property type="entry name" value="UVRD / RECB / PCRA DNA HELICASE FAMILY MEMBER"/>
    <property type="match status" value="1"/>
</dbReference>
<dbReference type="Gene3D" id="3.40.50.300">
    <property type="entry name" value="P-loop containing nucleotide triphosphate hydrolases"/>
    <property type="match status" value="3"/>
</dbReference>
<proteinExistence type="predicted"/>
<comment type="catalytic activity">
    <reaction evidence="6">
        <text>Couples ATP hydrolysis with the unwinding of duplex DNA by translocating in the 3'-5' direction.</text>
        <dbReference type="EC" id="5.6.2.4"/>
    </reaction>
</comment>
<keyword evidence="12" id="KW-1185">Reference proteome</keyword>
<dbReference type="EC" id="5.6.2.4" evidence="7"/>
<evidence type="ECO:0000256" key="3">
    <source>
        <dbReference type="ARBA" id="ARBA00022806"/>
    </source>
</evidence>
<evidence type="ECO:0000256" key="1">
    <source>
        <dbReference type="ARBA" id="ARBA00022741"/>
    </source>
</evidence>
<dbReference type="EMBL" id="JBHSQI010000009">
    <property type="protein sequence ID" value="MFC6154792.1"/>
    <property type="molecule type" value="Genomic_DNA"/>
</dbReference>
<dbReference type="InterPro" id="IPR014017">
    <property type="entry name" value="DNA_helicase_UvrD-like_C"/>
</dbReference>
<dbReference type="SUPFAM" id="SSF52540">
    <property type="entry name" value="P-loop containing nucleoside triphosphate hydrolases"/>
    <property type="match status" value="1"/>
</dbReference>